<dbReference type="EMBL" id="PEIK01000005">
    <property type="protein sequence ID" value="PIH04666.1"/>
    <property type="molecule type" value="Genomic_DNA"/>
</dbReference>
<dbReference type="SUPFAM" id="SSF52467">
    <property type="entry name" value="DHS-like NAD/FAD-binding domain"/>
    <property type="match status" value="1"/>
</dbReference>
<evidence type="ECO:0000313" key="3">
    <source>
        <dbReference type="Proteomes" id="UP000231322"/>
    </source>
</evidence>
<reference evidence="2 3" key="1">
    <citation type="submission" date="2017-10" db="EMBL/GenBank/DDBJ databases">
        <title>Reclassification of Eubacterium combesii and discrepancies in the nomenclature of botulinum neurotoxin producing clostridia. Request for an Opinion.</title>
        <authorList>
            <person name="Dobritsa A.P."/>
            <person name="Kutumbaka K.K."/>
            <person name="Samadpour M."/>
        </authorList>
    </citation>
    <scope>NUCLEOTIDE SEQUENCE [LARGE SCALE GENOMIC DNA]</scope>
    <source>
        <strain evidence="2 3">DSM 20696</strain>
    </source>
</reference>
<keyword evidence="3" id="KW-1185">Reference proteome</keyword>
<proteinExistence type="predicted"/>
<dbReference type="InterPro" id="IPR046912">
    <property type="entry name" value="ABC-3C_CTD8"/>
</dbReference>
<sequence>MVKKAFLLKLKKAYKENKLIPFIGTGLAVLFDIPNWGDLIIEIAENYVEENLMVAIKKYVERENYWKAIDETKEFGDMSDRDVQDEIAKIIKHYMNNEIDEEKHNYLDLARGHFSNILTTNYDLLITKYINDPLVIPQVLYKVRFNSQSFFECDDNKSKVLHLHGHIQDPDSIIISEEKYNELYENEQYKKLFEVFQAQGVLLFIGFSMNDKYIKDLLEKNKSYFNSQHYIMLDRPDDKLKKMLKNDYSVNVIEYDASKKGHAQAIREILNEIIEDSTDDKIEEKDSEEELKKKSVDIVDESTILLRVPEIEEREELSKCRFYKKLLIEDIDEISREFSQDCYFMADIATRMLRKKGFTEQLIESILAIAYMEFSKVKYNVYRHTHNSQLFLESVHSVLEKYDFYENENLNNKLNFYPLQKQGFIHILADNSKKDIWWGSERKIE</sequence>
<feature type="domain" description="ABC-three component systems C-terminal" evidence="1">
    <location>
        <begin position="321"/>
        <end position="440"/>
    </location>
</feature>
<dbReference type="RefSeq" id="WP_099839207.1">
    <property type="nucleotide sequence ID" value="NZ_PEIK01000005.1"/>
</dbReference>
<organism evidence="2 3">
    <name type="scientific">Clostridium combesii</name>
    <dbReference type="NCBI Taxonomy" id="39481"/>
    <lineage>
        <taxon>Bacteria</taxon>
        <taxon>Bacillati</taxon>
        <taxon>Bacillota</taxon>
        <taxon>Clostridia</taxon>
        <taxon>Eubacteriales</taxon>
        <taxon>Clostridiaceae</taxon>
        <taxon>Clostridium</taxon>
    </lineage>
</organism>
<protein>
    <recommendedName>
        <fullName evidence="1">ABC-three component systems C-terminal domain-containing protein</fullName>
    </recommendedName>
</protein>
<dbReference type="Pfam" id="PF13289">
    <property type="entry name" value="SIR2_2"/>
    <property type="match status" value="1"/>
</dbReference>
<comment type="caution">
    <text evidence="2">The sequence shown here is derived from an EMBL/GenBank/DDBJ whole genome shotgun (WGS) entry which is preliminary data.</text>
</comment>
<accession>A0A2G7HIX9</accession>
<dbReference type="InterPro" id="IPR029035">
    <property type="entry name" value="DHS-like_NAD/FAD-binding_dom"/>
</dbReference>
<evidence type="ECO:0000313" key="2">
    <source>
        <dbReference type="EMBL" id="PIH04666.1"/>
    </source>
</evidence>
<dbReference type="Proteomes" id="UP000231322">
    <property type="component" value="Unassembled WGS sequence"/>
</dbReference>
<gene>
    <name evidence="2" type="ORF">CS538_08715</name>
</gene>
<dbReference type="AlphaFoldDB" id="A0A2G7HIX9"/>
<evidence type="ECO:0000259" key="1">
    <source>
        <dbReference type="Pfam" id="PF20284"/>
    </source>
</evidence>
<dbReference type="Pfam" id="PF20284">
    <property type="entry name" value="CTD8"/>
    <property type="match status" value="1"/>
</dbReference>
<name>A0A2G7HIX9_9CLOT</name>